<accession>A0ABN8PI77</accession>
<dbReference type="SUPFAM" id="SSF56496">
    <property type="entry name" value="Fibrinogen C-terminal domain-like"/>
    <property type="match status" value="1"/>
</dbReference>
<reference evidence="7 8" key="1">
    <citation type="submission" date="2022-05" db="EMBL/GenBank/DDBJ databases">
        <authorList>
            <consortium name="Genoscope - CEA"/>
            <person name="William W."/>
        </authorList>
    </citation>
    <scope>NUCLEOTIDE SEQUENCE [LARGE SCALE GENOMIC DNA]</scope>
</reference>
<keyword evidence="3" id="KW-1015">Disulfide bond</keyword>
<name>A0ABN8PI77_9CNID</name>
<keyword evidence="4" id="KW-0325">Glycoprotein</keyword>
<feature type="domain" description="Fibrinogen C-terminal" evidence="6">
    <location>
        <begin position="109"/>
        <end position="328"/>
    </location>
</feature>
<evidence type="ECO:0000259" key="6">
    <source>
        <dbReference type="PROSITE" id="PS51406"/>
    </source>
</evidence>
<evidence type="ECO:0000256" key="1">
    <source>
        <dbReference type="ARBA" id="ARBA00004613"/>
    </source>
</evidence>
<protein>
    <recommendedName>
        <fullName evidence="6">Fibrinogen C-terminal domain-containing protein</fullName>
    </recommendedName>
</protein>
<evidence type="ECO:0000313" key="8">
    <source>
        <dbReference type="Proteomes" id="UP001159405"/>
    </source>
</evidence>
<evidence type="ECO:0000313" key="7">
    <source>
        <dbReference type="EMBL" id="CAH3142159.1"/>
    </source>
</evidence>
<keyword evidence="5" id="KW-0175">Coiled coil</keyword>
<dbReference type="InterPro" id="IPR014716">
    <property type="entry name" value="Fibrinogen_a/b/g_C_1"/>
</dbReference>
<evidence type="ECO:0000256" key="5">
    <source>
        <dbReference type="SAM" id="Coils"/>
    </source>
</evidence>
<dbReference type="PROSITE" id="PS51406">
    <property type="entry name" value="FIBRINOGEN_C_2"/>
    <property type="match status" value="1"/>
</dbReference>
<dbReference type="Gene3D" id="3.90.215.10">
    <property type="entry name" value="Gamma Fibrinogen, chain A, domain 1"/>
    <property type="match status" value="1"/>
</dbReference>
<organism evidence="7 8">
    <name type="scientific">Porites lobata</name>
    <dbReference type="NCBI Taxonomy" id="104759"/>
    <lineage>
        <taxon>Eukaryota</taxon>
        <taxon>Metazoa</taxon>
        <taxon>Cnidaria</taxon>
        <taxon>Anthozoa</taxon>
        <taxon>Hexacorallia</taxon>
        <taxon>Scleractinia</taxon>
        <taxon>Fungiina</taxon>
        <taxon>Poritidae</taxon>
        <taxon>Porites</taxon>
    </lineage>
</organism>
<dbReference type="NCBIfam" id="NF040941">
    <property type="entry name" value="GGGWT_bact"/>
    <property type="match status" value="1"/>
</dbReference>
<evidence type="ECO:0000256" key="4">
    <source>
        <dbReference type="ARBA" id="ARBA00023180"/>
    </source>
</evidence>
<comment type="caution">
    <text evidence="7">The sequence shown here is derived from an EMBL/GenBank/DDBJ whole genome shotgun (WGS) entry which is preliminary data.</text>
</comment>
<evidence type="ECO:0000256" key="3">
    <source>
        <dbReference type="ARBA" id="ARBA00023157"/>
    </source>
</evidence>
<evidence type="ECO:0000256" key="2">
    <source>
        <dbReference type="ARBA" id="ARBA00022525"/>
    </source>
</evidence>
<keyword evidence="2" id="KW-0964">Secreted</keyword>
<gene>
    <name evidence="7" type="ORF">PLOB_00042182</name>
</gene>
<dbReference type="SMART" id="SM00186">
    <property type="entry name" value="FBG"/>
    <property type="match status" value="1"/>
</dbReference>
<dbReference type="Proteomes" id="UP001159405">
    <property type="component" value="Unassembled WGS sequence"/>
</dbReference>
<feature type="coiled-coil region" evidence="5">
    <location>
        <begin position="74"/>
        <end position="108"/>
    </location>
</feature>
<comment type="subcellular location">
    <subcellularLocation>
        <location evidence="1">Secreted</location>
    </subcellularLocation>
</comment>
<dbReference type="InterPro" id="IPR036056">
    <property type="entry name" value="Fibrinogen-like_C"/>
</dbReference>
<dbReference type="CDD" id="cd00087">
    <property type="entry name" value="FReD"/>
    <property type="match status" value="1"/>
</dbReference>
<sequence>MKIRPDKLPVQVHKLNIAKQELRSESTMIHFISFVLFVSMLQSMDSITAQTQNQLGSKRAQQCPANNNFYAGPNKKLENIMFEMKKQLDEIQKELRNLTQKTKKMENKTKAIHYRKNCAEVYKSGDRISGVYTIDPDGSGAFDVYCDHSAPGGGWTVFQKRLDGSVDFYHGWNDFKLGFGNLNGEFWLGLDKIYRLTKNERCKLRVDLEDTAGKTAYAEYDMFAVTSERTKYQLGIGTYSGTAGDSLTYHRGHPFSTKDQDNDNWSKHCAEHCKGAWWHDTCLTSNLNGPYRHGKFSSKTSSDGVVWVDWKGVDYSLKRAEMKIRPEKF</sequence>
<dbReference type="Pfam" id="PF00147">
    <property type="entry name" value="Fibrinogen_C"/>
    <property type="match status" value="1"/>
</dbReference>
<dbReference type="InterPro" id="IPR037579">
    <property type="entry name" value="FIB_ANG-like"/>
</dbReference>
<dbReference type="EMBL" id="CALNXK010000068">
    <property type="protein sequence ID" value="CAH3142159.1"/>
    <property type="molecule type" value="Genomic_DNA"/>
</dbReference>
<dbReference type="InterPro" id="IPR002181">
    <property type="entry name" value="Fibrinogen_a/b/g_C_dom"/>
</dbReference>
<proteinExistence type="predicted"/>
<dbReference type="PANTHER" id="PTHR47221:SF5">
    <property type="entry name" value="FIBRINOGEN C-TERMINAL DOMAIN-CONTAINING PROTEIN"/>
    <property type="match status" value="1"/>
</dbReference>
<keyword evidence="8" id="KW-1185">Reference proteome</keyword>
<dbReference type="PANTHER" id="PTHR47221">
    <property type="entry name" value="FIBRINOGEN ALPHA CHAIN"/>
    <property type="match status" value="1"/>
</dbReference>